<dbReference type="PRINTS" id="PR00038">
    <property type="entry name" value="HTHLUXR"/>
</dbReference>
<dbReference type="PANTHER" id="PTHR44688:SF16">
    <property type="entry name" value="DNA-BINDING TRANSCRIPTIONAL ACTIVATOR DEVR_DOSR"/>
    <property type="match status" value="1"/>
</dbReference>
<dbReference type="InterPro" id="IPR005143">
    <property type="entry name" value="TF_LuxR_autoind-bd_dom"/>
</dbReference>
<keyword evidence="6" id="KW-1185">Reference proteome</keyword>
<evidence type="ECO:0000259" key="4">
    <source>
        <dbReference type="PROSITE" id="PS50043"/>
    </source>
</evidence>
<dbReference type="SMART" id="SM00421">
    <property type="entry name" value="HTH_LUXR"/>
    <property type="match status" value="1"/>
</dbReference>
<dbReference type="AlphaFoldDB" id="A0A844QCL1"/>
<dbReference type="CDD" id="cd06170">
    <property type="entry name" value="LuxR_C_like"/>
    <property type="match status" value="1"/>
</dbReference>
<dbReference type="SUPFAM" id="SSF46894">
    <property type="entry name" value="C-terminal effector domain of the bipartite response regulators"/>
    <property type="match status" value="1"/>
</dbReference>
<dbReference type="InterPro" id="IPR000792">
    <property type="entry name" value="Tscrpt_reg_LuxR_C"/>
</dbReference>
<evidence type="ECO:0000256" key="2">
    <source>
        <dbReference type="ARBA" id="ARBA00023125"/>
    </source>
</evidence>
<dbReference type="Gene3D" id="1.10.10.10">
    <property type="entry name" value="Winged helix-like DNA-binding domain superfamily/Winged helix DNA-binding domain"/>
    <property type="match status" value="1"/>
</dbReference>
<dbReference type="Pfam" id="PF00196">
    <property type="entry name" value="GerE"/>
    <property type="match status" value="1"/>
</dbReference>
<dbReference type="GO" id="GO:0003677">
    <property type="term" value="F:DNA binding"/>
    <property type="evidence" value="ECO:0007669"/>
    <property type="project" value="UniProtKB-KW"/>
</dbReference>
<keyword evidence="2" id="KW-0238">DNA-binding</keyword>
<dbReference type="EMBL" id="WPHG01000002">
    <property type="protein sequence ID" value="MVA96992.1"/>
    <property type="molecule type" value="Genomic_DNA"/>
</dbReference>
<dbReference type="PANTHER" id="PTHR44688">
    <property type="entry name" value="DNA-BINDING TRANSCRIPTIONAL ACTIVATOR DEVR_DOSR"/>
    <property type="match status" value="1"/>
</dbReference>
<dbReference type="PROSITE" id="PS50043">
    <property type="entry name" value="HTH_LUXR_2"/>
    <property type="match status" value="1"/>
</dbReference>
<dbReference type="PROSITE" id="PS00622">
    <property type="entry name" value="HTH_LUXR_1"/>
    <property type="match status" value="1"/>
</dbReference>
<accession>A0A844QCL1</accession>
<gene>
    <name evidence="5" type="ORF">GN330_06995</name>
</gene>
<keyword evidence="1" id="KW-0805">Transcription regulation</keyword>
<proteinExistence type="predicted"/>
<feature type="domain" description="HTH luxR-type" evidence="4">
    <location>
        <begin position="178"/>
        <end position="243"/>
    </location>
</feature>
<reference evidence="5 6" key="1">
    <citation type="submission" date="2019-12" db="EMBL/GenBank/DDBJ databases">
        <title>Nitratireductor arenosus sp. nov., Isolated from sea sand, Jeju island, South Korea.</title>
        <authorList>
            <person name="Kim W."/>
        </authorList>
    </citation>
    <scope>NUCLEOTIDE SEQUENCE [LARGE SCALE GENOMIC DNA]</scope>
    <source>
        <strain evidence="5 6">CAU 1489</strain>
    </source>
</reference>
<dbReference type="Gene3D" id="3.30.450.80">
    <property type="entry name" value="Transcription factor LuxR-like, autoinducer-binding domain"/>
    <property type="match status" value="1"/>
</dbReference>
<sequence>MPPNSLTLASLTGLIEKMAAIRNRYDAYAVLLDICSRAGYLHGVMLDLPAEATQQLSSHILISNWPDRFLRDYDAYGLLATSPVIARARDAIAPFVWSSKSTSARRNQAEAGRAAALFEEHGFVTGVALPVGGRPGERRLLFLAGDRDEPRCAELSYLLMLAAHLSERLVETLETPGRDEPAARLSDRERQCLVWTSAGKTSLEIGMILGLSEHTVNQYIASSSQKLGAMNRAHAVAKAMRRRLID</sequence>
<keyword evidence="3" id="KW-0804">Transcription</keyword>
<dbReference type="InterPro" id="IPR016032">
    <property type="entry name" value="Sig_transdc_resp-reg_C-effctor"/>
</dbReference>
<dbReference type="InterPro" id="IPR036693">
    <property type="entry name" value="TF_LuxR_autoind-bd_dom_sf"/>
</dbReference>
<dbReference type="SUPFAM" id="SSF75516">
    <property type="entry name" value="Pheromone-binding domain of LuxR-like quorum-sensing transcription factors"/>
    <property type="match status" value="1"/>
</dbReference>
<evidence type="ECO:0000313" key="5">
    <source>
        <dbReference type="EMBL" id="MVA96992.1"/>
    </source>
</evidence>
<dbReference type="InterPro" id="IPR036388">
    <property type="entry name" value="WH-like_DNA-bd_sf"/>
</dbReference>
<evidence type="ECO:0000313" key="6">
    <source>
        <dbReference type="Proteomes" id="UP000463224"/>
    </source>
</evidence>
<dbReference type="RefSeq" id="WP_156711997.1">
    <property type="nucleotide sequence ID" value="NZ_WPHG01000002.1"/>
</dbReference>
<name>A0A844QCL1_9HYPH</name>
<dbReference type="Proteomes" id="UP000463224">
    <property type="component" value="Unassembled WGS sequence"/>
</dbReference>
<evidence type="ECO:0000256" key="1">
    <source>
        <dbReference type="ARBA" id="ARBA00023015"/>
    </source>
</evidence>
<comment type="caution">
    <text evidence="5">The sequence shown here is derived from an EMBL/GenBank/DDBJ whole genome shotgun (WGS) entry which is preliminary data.</text>
</comment>
<dbReference type="GO" id="GO:0006355">
    <property type="term" value="P:regulation of DNA-templated transcription"/>
    <property type="evidence" value="ECO:0007669"/>
    <property type="project" value="InterPro"/>
</dbReference>
<evidence type="ECO:0000256" key="3">
    <source>
        <dbReference type="ARBA" id="ARBA00023163"/>
    </source>
</evidence>
<dbReference type="Pfam" id="PF03472">
    <property type="entry name" value="Autoind_bind"/>
    <property type="match status" value="1"/>
</dbReference>
<protein>
    <recommendedName>
        <fullName evidence="4">HTH luxR-type domain-containing protein</fullName>
    </recommendedName>
</protein>
<organism evidence="5 6">
    <name type="scientific">Nitratireductor arenosus</name>
    <dbReference type="NCBI Taxonomy" id="2682096"/>
    <lineage>
        <taxon>Bacteria</taxon>
        <taxon>Pseudomonadati</taxon>
        <taxon>Pseudomonadota</taxon>
        <taxon>Alphaproteobacteria</taxon>
        <taxon>Hyphomicrobiales</taxon>
        <taxon>Phyllobacteriaceae</taxon>
        <taxon>Nitratireductor</taxon>
    </lineage>
</organism>